<feature type="region of interest" description="Disordered" evidence="1">
    <location>
        <begin position="45"/>
        <end position="86"/>
    </location>
</feature>
<evidence type="ECO:0000313" key="3">
    <source>
        <dbReference type="Proteomes" id="UP000604083"/>
    </source>
</evidence>
<gene>
    <name evidence="2" type="ORF">JIN78_10175</name>
</gene>
<dbReference type="Proteomes" id="UP000604083">
    <property type="component" value="Unassembled WGS sequence"/>
</dbReference>
<name>A0A934VMX6_9BACT</name>
<dbReference type="AlphaFoldDB" id="A0A934VMX6"/>
<reference evidence="2" key="1">
    <citation type="submission" date="2021-01" db="EMBL/GenBank/DDBJ databases">
        <title>Modified the classification status of verrucomicrobia.</title>
        <authorList>
            <person name="Feng X."/>
        </authorList>
    </citation>
    <scope>NUCLEOTIDE SEQUENCE</scope>
    <source>
        <strain evidence="2">KCTC 12986</strain>
    </source>
</reference>
<keyword evidence="3" id="KW-1185">Reference proteome</keyword>
<dbReference type="EMBL" id="JAENIO010000023">
    <property type="protein sequence ID" value="MBK1834425.1"/>
    <property type="molecule type" value="Genomic_DNA"/>
</dbReference>
<protein>
    <submittedName>
        <fullName evidence="2">Uncharacterized protein</fullName>
    </submittedName>
</protein>
<sequence length="113" mass="12135">MLQIIAWTGMLLDNSRENSMADAIEMTFDGSKPCGLCCAIAEAKEQKKEDPLAPAPSEGRDQLRLDLFPSSDPKAQSGRSFRLQAGPPAGEQVAFWAEHVASVPSPPPQRAAV</sequence>
<evidence type="ECO:0000256" key="1">
    <source>
        <dbReference type="SAM" id="MobiDB-lite"/>
    </source>
</evidence>
<comment type="caution">
    <text evidence="2">The sequence shown here is derived from an EMBL/GenBank/DDBJ whole genome shotgun (WGS) entry which is preliminary data.</text>
</comment>
<dbReference type="RefSeq" id="WP_200391860.1">
    <property type="nucleotide sequence ID" value="NZ_JAENIO010000023.1"/>
</dbReference>
<evidence type="ECO:0000313" key="2">
    <source>
        <dbReference type="EMBL" id="MBK1834425.1"/>
    </source>
</evidence>
<organism evidence="2 3">
    <name type="scientific">Roseibacillus ishigakijimensis</name>
    <dbReference type="NCBI Taxonomy" id="454146"/>
    <lineage>
        <taxon>Bacteria</taxon>
        <taxon>Pseudomonadati</taxon>
        <taxon>Verrucomicrobiota</taxon>
        <taxon>Verrucomicrobiia</taxon>
        <taxon>Verrucomicrobiales</taxon>
        <taxon>Verrucomicrobiaceae</taxon>
        <taxon>Roseibacillus</taxon>
    </lineage>
</organism>
<proteinExistence type="predicted"/>
<accession>A0A934VMX6</accession>